<sequence length="107" mass="11910">MRTDLFNPSLGNYVDRATDPHKNRQFLTTDLLADAAVGHAAFTYVERFASVPVQGESVARGVLEVFADQYIDSEVTEKGLSWIDIGRAKEDAHGHMSEILEKGDWVD</sequence>
<protein>
    <submittedName>
        <fullName evidence="1">Uncharacterized protein</fullName>
    </submittedName>
</protein>
<name>A0A427YSM5_9TREE</name>
<dbReference type="Proteomes" id="UP000279259">
    <property type="component" value="Unassembled WGS sequence"/>
</dbReference>
<evidence type="ECO:0000313" key="2">
    <source>
        <dbReference type="Proteomes" id="UP000279259"/>
    </source>
</evidence>
<dbReference type="EMBL" id="RSCD01000003">
    <property type="protein sequence ID" value="RSH94079.1"/>
    <property type="molecule type" value="Genomic_DNA"/>
</dbReference>
<dbReference type="AlphaFoldDB" id="A0A427YSM5"/>
<comment type="caution">
    <text evidence="1">The sequence shown here is derived from an EMBL/GenBank/DDBJ whole genome shotgun (WGS) entry which is preliminary data.</text>
</comment>
<accession>A0A427YSM5</accession>
<evidence type="ECO:0000313" key="1">
    <source>
        <dbReference type="EMBL" id="RSH94079.1"/>
    </source>
</evidence>
<organism evidence="1 2">
    <name type="scientific">Saitozyma podzolica</name>
    <dbReference type="NCBI Taxonomy" id="1890683"/>
    <lineage>
        <taxon>Eukaryota</taxon>
        <taxon>Fungi</taxon>
        <taxon>Dikarya</taxon>
        <taxon>Basidiomycota</taxon>
        <taxon>Agaricomycotina</taxon>
        <taxon>Tremellomycetes</taxon>
        <taxon>Tremellales</taxon>
        <taxon>Trimorphomycetaceae</taxon>
        <taxon>Saitozyma</taxon>
    </lineage>
</organism>
<keyword evidence="2" id="KW-1185">Reference proteome</keyword>
<proteinExistence type="predicted"/>
<dbReference type="OrthoDB" id="10270939at2759"/>
<reference evidence="1 2" key="1">
    <citation type="submission" date="2018-11" db="EMBL/GenBank/DDBJ databases">
        <title>Genome sequence of Saitozyma podzolica DSM 27192.</title>
        <authorList>
            <person name="Aliyu H."/>
            <person name="Gorte O."/>
            <person name="Ochsenreither K."/>
        </authorList>
    </citation>
    <scope>NUCLEOTIDE SEQUENCE [LARGE SCALE GENOMIC DNA]</scope>
    <source>
        <strain evidence="1 2">DSM 27192</strain>
    </source>
</reference>
<gene>
    <name evidence="1" type="ORF">EHS25_006733</name>
</gene>